<reference evidence="3" key="1">
    <citation type="journal article" date="2014" name="Int. J. Syst. Evol. Microbiol.">
        <title>Complete genome sequence of Corynebacterium casei LMG S-19264T (=DSM 44701T), isolated from a smear-ripened cheese.</title>
        <authorList>
            <consortium name="US DOE Joint Genome Institute (JGI-PGF)"/>
            <person name="Walter F."/>
            <person name="Albersmeier A."/>
            <person name="Kalinowski J."/>
            <person name="Ruckert C."/>
        </authorList>
    </citation>
    <scope>NUCLEOTIDE SEQUENCE</scope>
    <source>
        <strain evidence="3">NBRC 108769</strain>
    </source>
</reference>
<dbReference type="InterPro" id="IPR006047">
    <property type="entry name" value="GH13_cat_dom"/>
</dbReference>
<dbReference type="GO" id="GO:0005975">
    <property type="term" value="P:carbohydrate metabolic process"/>
    <property type="evidence" value="ECO:0007669"/>
    <property type="project" value="InterPro"/>
</dbReference>
<proteinExistence type="predicted"/>
<evidence type="ECO:0000256" key="1">
    <source>
        <dbReference type="SAM" id="SignalP"/>
    </source>
</evidence>
<sequence>MKKLILFFLLISFYANGQVVRTEPAFPSQFDDITVYFDAKLGDGGLEGFTGDVYAHTGVITNQSSGPTDWKNVQGEWGVAFPKTKMTPEGNDIYSIAYNIETFYGISDDVTVESLSFVFRSTDGSVTGRDEGGKDIYAPVYPPETGLLLTVVSPNSNGNIYFPNDSVAIEFVLNDSAWVTVTDNETLVFGDSTMTDQFYIHEPAIGLHKLVYTASNADDTIEIKRNFIVLEEEASLVDLPFEAPLGFSYPTDSTYLFQLYAPGKEYVFLLTPDNNFDANLSYQLNKSVDEATFWILLNKSEFVEGQTMYQYLVDGSIRIPDPYSTVVLDPNHDGGVPADVMAELPDYPEGQTEGIVTAFDYEKDAFEWTNTDDYEQPEQTNLVIYEMLMRDFLDDRNFKSLIDTLDYFEKLGVNAIELMPITEFEANQSWGYNVSFHMALDKYYGSRKQFKEFVNAAHERGISVILDVVYNHVFSQSPLAQLYWDPTNFRPSADNPWLNVIPKHPFNVGYDVNHESLATKTWVKQTLGYWMEEFHIDGFRFDLTKGFTQLNSGENADLMAQYDPGRINILKDYADYVWSVNEDAYVILEHFAYNEEELELANYGMMLWGNMNHEFIEAALENKSDLEWLDYTVRGWDSPHAVGYMESHDEERLMVRLLDRGFSLERALERIETASSIFYMVPGPKMLWEFGELGFDYSINWCTNGTIGDCRLDPKPVVWEYLEEEDRAELNDVVSDLIHLKTNYPTFSTSDFTFNDANQYLKTIHFNHDAMDALVMANFRDREQDFIPKFQYTGVWYEYFTGDSLIVENVEDRVELLSGEYRIYTSERITPPNGFSTSVSESDVISGITVFPNPIRVGQRLYFTNGKKVDNVEVYDHLGRLVRVEHGKSGMIVNEGFLPGIYFLKVYTDQGIECGSFVVK</sequence>
<feature type="chain" id="PRO_5041309380" description="Glycosyl hydrolase family 13 catalytic domain-containing protein" evidence="1">
    <location>
        <begin position="18"/>
        <end position="920"/>
    </location>
</feature>
<dbReference type="SUPFAM" id="SSF51445">
    <property type="entry name" value="(Trans)glycosidases"/>
    <property type="match status" value="1"/>
</dbReference>
<evidence type="ECO:0000313" key="3">
    <source>
        <dbReference type="EMBL" id="GLR15551.1"/>
    </source>
</evidence>
<evidence type="ECO:0000259" key="2">
    <source>
        <dbReference type="SMART" id="SM00642"/>
    </source>
</evidence>
<evidence type="ECO:0000313" key="4">
    <source>
        <dbReference type="Proteomes" id="UP001156666"/>
    </source>
</evidence>
<dbReference type="SUPFAM" id="SSF81296">
    <property type="entry name" value="E set domains"/>
    <property type="match status" value="1"/>
</dbReference>
<dbReference type="RefSeq" id="WP_235292443.1">
    <property type="nucleotide sequence ID" value="NZ_BSOH01000001.1"/>
</dbReference>
<name>A0AA37WBD8_9BACT</name>
<dbReference type="Gene3D" id="3.20.20.80">
    <property type="entry name" value="Glycosidases"/>
    <property type="match status" value="1"/>
</dbReference>
<reference evidence="3" key="2">
    <citation type="submission" date="2023-01" db="EMBL/GenBank/DDBJ databases">
        <title>Draft genome sequence of Portibacter lacus strain NBRC 108769.</title>
        <authorList>
            <person name="Sun Q."/>
            <person name="Mori K."/>
        </authorList>
    </citation>
    <scope>NUCLEOTIDE SEQUENCE</scope>
    <source>
        <strain evidence="3">NBRC 108769</strain>
    </source>
</reference>
<keyword evidence="4" id="KW-1185">Reference proteome</keyword>
<dbReference type="InterPro" id="IPR017853">
    <property type="entry name" value="GH"/>
</dbReference>
<dbReference type="PANTHER" id="PTHR43002">
    <property type="entry name" value="GLYCOGEN DEBRANCHING ENZYME"/>
    <property type="match status" value="1"/>
</dbReference>
<gene>
    <name evidence="3" type="ORF">GCM10007940_01660</name>
</gene>
<dbReference type="EMBL" id="BSOH01000001">
    <property type="protein sequence ID" value="GLR15551.1"/>
    <property type="molecule type" value="Genomic_DNA"/>
</dbReference>
<dbReference type="Pfam" id="PF00128">
    <property type="entry name" value="Alpha-amylase"/>
    <property type="match status" value="2"/>
</dbReference>
<comment type="caution">
    <text evidence="3">The sequence shown here is derived from an EMBL/GenBank/DDBJ whole genome shotgun (WGS) entry which is preliminary data.</text>
</comment>
<dbReference type="Proteomes" id="UP001156666">
    <property type="component" value="Unassembled WGS sequence"/>
</dbReference>
<feature type="signal peptide" evidence="1">
    <location>
        <begin position="1"/>
        <end position="17"/>
    </location>
</feature>
<dbReference type="NCBIfam" id="TIGR04183">
    <property type="entry name" value="Por_Secre_tail"/>
    <property type="match status" value="1"/>
</dbReference>
<dbReference type="SMART" id="SM00642">
    <property type="entry name" value="Aamy"/>
    <property type="match status" value="1"/>
</dbReference>
<keyword evidence="1" id="KW-0732">Signal</keyword>
<accession>A0AA37WBD8</accession>
<dbReference type="InterPro" id="IPR026444">
    <property type="entry name" value="Secre_tail"/>
</dbReference>
<protein>
    <recommendedName>
        <fullName evidence="2">Glycosyl hydrolase family 13 catalytic domain-containing protein</fullName>
    </recommendedName>
</protein>
<dbReference type="CDD" id="cd11350">
    <property type="entry name" value="AmyAc_4"/>
    <property type="match status" value="1"/>
</dbReference>
<feature type="domain" description="Glycosyl hydrolase family 13 catalytic" evidence="2">
    <location>
        <begin position="386"/>
        <end position="741"/>
    </location>
</feature>
<organism evidence="3 4">
    <name type="scientific">Portibacter lacus</name>
    <dbReference type="NCBI Taxonomy" id="1099794"/>
    <lineage>
        <taxon>Bacteria</taxon>
        <taxon>Pseudomonadati</taxon>
        <taxon>Bacteroidota</taxon>
        <taxon>Saprospiria</taxon>
        <taxon>Saprospirales</taxon>
        <taxon>Haliscomenobacteraceae</taxon>
        <taxon>Portibacter</taxon>
    </lineage>
</organism>
<dbReference type="InterPro" id="IPR014756">
    <property type="entry name" value="Ig_E-set"/>
</dbReference>
<dbReference type="AlphaFoldDB" id="A0AA37WBD8"/>